<keyword evidence="3" id="KW-1185">Reference proteome</keyword>
<keyword evidence="1" id="KW-0472">Membrane</keyword>
<keyword evidence="1" id="KW-1133">Transmembrane helix</keyword>
<organism evidence="2 3">
    <name type="scientific">Ruminococcus difficilis</name>
    <dbReference type="NCBI Taxonomy" id="2763069"/>
    <lineage>
        <taxon>Bacteria</taxon>
        <taxon>Bacillati</taxon>
        <taxon>Bacillota</taxon>
        <taxon>Clostridia</taxon>
        <taxon>Eubacteriales</taxon>
        <taxon>Oscillospiraceae</taxon>
        <taxon>Ruminococcus</taxon>
    </lineage>
</organism>
<comment type="caution">
    <text evidence="2">The sequence shown here is derived from an EMBL/GenBank/DDBJ whole genome shotgun (WGS) entry which is preliminary data.</text>
</comment>
<dbReference type="Proteomes" id="UP000633365">
    <property type="component" value="Unassembled WGS sequence"/>
</dbReference>
<dbReference type="RefSeq" id="WP_201428555.1">
    <property type="nucleotide sequence ID" value="NZ_JAEQMG010000163.1"/>
</dbReference>
<evidence type="ECO:0000313" key="2">
    <source>
        <dbReference type="EMBL" id="MBK6089855.1"/>
    </source>
</evidence>
<dbReference type="EMBL" id="JAEQMG010000163">
    <property type="protein sequence ID" value="MBK6089855.1"/>
    <property type="molecule type" value="Genomic_DNA"/>
</dbReference>
<protein>
    <submittedName>
        <fullName evidence="2">Uncharacterized protein</fullName>
    </submittedName>
</protein>
<gene>
    <name evidence="2" type="ORF">JKK62_14610</name>
</gene>
<name>A0A934WTX0_9FIRM</name>
<dbReference type="AlphaFoldDB" id="A0A934WTX0"/>
<reference evidence="2" key="1">
    <citation type="submission" date="2021-01" db="EMBL/GenBank/DDBJ databases">
        <title>Genome public.</title>
        <authorList>
            <person name="Liu C."/>
            <person name="Sun Q."/>
        </authorList>
    </citation>
    <scope>NUCLEOTIDE SEQUENCE</scope>
    <source>
        <strain evidence="2">M6</strain>
    </source>
</reference>
<keyword evidence="1" id="KW-0812">Transmembrane</keyword>
<feature type="transmembrane region" description="Helical" evidence="1">
    <location>
        <begin position="92"/>
        <end position="113"/>
    </location>
</feature>
<sequence>MSEMKSWNCPHCGGTIVPDENGKPVTKCPFCDSLLELDTRSTEQKAYEAFKGKYKAEAEFNDAERRARQEYERKQAEQAEKSARNRRVKGRVIGCLTPVLILIILIAIGTIIVKVVDAKLTDPSSYIDVSFEGLDGSGHIVYTYHDDAPFDSRDIKTHCYEDGRLRNGQSVKIEFSPVDDNAMIKDVTKAYTVAGLKGVEKDLENFTADVMADIETKSKDKLKGAQGLTDERYQSMKRRCLYLRYDPDTNENVVWDVYQVPITSHGEDFGDRYVSVYYENLVIKSNGDLVYDGSGKGGHLMFFNYGEGFNGYDSFDDFLSVVKNNKINDPQYDQHDF</sequence>
<accession>A0A934WTX0</accession>
<evidence type="ECO:0000256" key="1">
    <source>
        <dbReference type="SAM" id="Phobius"/>
    </source>
</evidence>
<evidence type="ECO:0000313" key="3">
    <source>
        <dbReference type="Proteomes" id="UP000633365"/>
    </source>
</evidence>
<proteinExistence type="predicted"/>